<evidence type="ECO:0000313" key="7">
    <source>
        <dbReference type="Proteomes" id="UP001165120"/>
    </source>
</evidence>
<keyword evidence="4" id="KW-0460">Magnesium</keyword>
<dbReference type="GO" id="GO:0046872">
    <property type="term" value="F:metal ion binding"/>
    <property type="evidence" value="ECO:0007669"/>
    <property type="project" value="UniProtKB-KW"/>
</dbReference>
<name>A0A9W6WEJ8_CANBO</name>
<dbReference type="GO" id="GO:0008486">
    <property type="term" value="F:diphosphoinositol-polyphosphate diphosphatase activity"/>
    <property type="evidence" value="ECO:0007669"/>
    <property type="project" value="TreeGrafter"/>
</dbReference>
<protein>
    <submittedName>
        <fullName evidence="6">Unnamed protein product</fullName>
    </submittedName>
</protein>
<dbReference type="AlphaFoldDB" id="A0A9W6WEJ8"/>
<dbReference type="PANTHER" id="PTHR12629:SF0">
    <property type="entry name" value="DIPHOSPHOINOSITOL-POLYPHOSPHATE DIPHOSPHATASE"/>
    <property type="match status" value="1"/>
</dbReference>
<keyword evidence="3" id="KW-0378">Hydrolase</keyword>
<dbReference type="PANTHER" id="PTHR12629">
    <property type="entry name" value="DIPHOSPHOINOSITOL POLYPHOSPHATE PHOSPHOHYDROLASE"/>
    <property type="match status" value="1"/>
</dbReference>
<dbReference type="GO" id="GO:0071543">
    <property type="term" value="P:diphosphoinositol polyphosphate metabolic process"/>
    <property type="evidence" value="ECO:0007669"/>
    <property type="project" value="TreeGrafter"/>
</dbReference>
<dbReference type="GO" id="GO:1901907">
    <property type="term" value="P:diadenosine pentaphosphate catabolic process"/>
    <property type="evidence" value="ECO:0007669"/>
    <property type="project" value="TreeGrafter"/>
</dbReference>
<comment type="caution">
    <text evidence="6">The sequence shown here is derived from an EMBL/GenBank/DDBJ whole genome shotgun (WGS) entry which is preliminary data.</text>
</comment>
<accession>A0A9W6WEJ8</accession>
<dbReference type="OrthoDB" id="2011998at2759"/>
<dbReference type="EMBL" id="BSXN01000100">
    <property type="protein sequence ID" value="GME67100.1"/>
    <property type="molecule type" value="Genomic_DNA"/>
</dbReference>
<dbReference type="SUPFAM" id="SSF55811">
    <property type="entry name" value="Nudix"/>
    <property type="match status" value="1"/>
</dbReference>
<evidence type="ECO:0000256" key="2">
    <source>
        <dbReference type="ARBA" id="ARBA00022723"/>
    </source>
</evidence>
<dbReference type="InterPro" id="IPR000086">
    <property type="entry name" value="NUDIX_hydrolase_dom"/>
</dbReference>
<dbReference type="GO" id="GO:0034432">
    <property type="term" value="F:bis(5'-adenosyl)-pentaphosphatase activity"/>
    <property type="evidence" value="ECO:0007669"/>
    <property type="project" value="TreeGrafter"/>
</dbReference>
<dbReference type="GO" id="GO:0000298">
    <property type="term" value="F:endopolyphosphatase activity"/>
    <property type="evidence" value="ECO:0007669"/>
    <property type="project" value="TreeGrafter"/>
</dbReference>
<evidence type="ECO:0000256" key="3">
    <source>
        <dbReference type="ARBA" id="ARBA00022801"/>
    </source>
</evidence>
<gene>
    <name evidence="6" type="ORF">Cboi02_000053100</name>
</gene>
<dbReference type="GO" id="GO:0034431">
    <property type="term" value="F:bis(5'-adenosyl)-hexaphosphatase activity"/>
    <property type="evidence" value="ECO:0007669"/>
    <property type="project" value="TreeGrafter"/>
</dbReference>
<evidence type="ECO:0000256" key="4">
    <source>
        <dbReference type="ARBA" id="ARBA00022842"/>
    </source>
</evidence>
<dbReference type="GO" id="GO:1901911">
    <property type="term" value="P:adenosine 5'-(hexahydrogen pentaphosphate) catabolic process"/>
    <property type="evidence" value="ECO:0007669"/>
    <property type="project" value="TreeGrafter"/>
</dbReference>
<dbReference type="GO" id="GO:0005737">
    <property type="term" value="C:cytoplasm"/>
    <property type="evidence" value="ECO:0007669"/>
    <property type="project" value="TreeGrafter"/>
</dbReference>
<dbReference type="Gene3D" id="3.90.79.10">
    <property type="entry name" value="Nucleoside Triphosphate Pyrophosphohydrolase"/>
    <property type="match status" value="1"/>
</dbReference>
<feature type="domain" description="Nudix hydrolase" evidence="5">
    <location>
        <begin position="29"/>
        <end position="174"/>
    </location>
</feature>
<reference evidence="6" key="1">
    <citation type="submission" date="2023-04" db="EMBL/GenBank/DDBJ databases">
        <title>Candida boidinii NBRC 10035.</title>
        <authorList>
            <person name="Ichikawa N."/>
            <person name="Sato H."/>
            <person name="Tonouchi N."/>
        </authorList>
    </citation>
    <scope>NUCLEOTIDE SEQUENCE</scope>
    <source>
        <strain evidence="6">NBRC 10035</strain>
    </source>
</reference>
<dbReference type="CDD" id="cd04666">
    <property type="entry name" value="NUDIX_DIPP2_like_Nudt4"/>
    <property type="match status" value="1"/>
</dbReference>
<dbReference type="PROSITE" id="PS51462">
    <property type="entry name" value="NUDIX"/>
    <property type="match status" value="1"/>
</dbReference>
<proteinExistence type="predicted"/>
<organism evidence="6 7">
    <name type="scientific">Candida boidinii</name>
    <name type="common">Yeast</name>
    <dbReference type="NCBI Taxonomy" id="5477"/>
    <lineage>
        <taxon>Eukaryota</taxon>
        <taxon>Fungi</taxon>
        <taxon>Dikarya</taxon>
        <taxon>Ascomycota</taxon>
        <taxon>Saccharomycotina</taxon>
        <taxon>Pichiomycetes</taxon>
        <taxon>Pichiales</taxon>
        <taxon>Pichiaceae</taxon>
        <taxon>Ogataea</taxon>
        <taxon>Ogataea/Candida clade</taxon>
    </lineage>
</organism>
<comment type="cofactor">
    <cofactor evidence="1">
        <name>Mg(2+)</name>
        <dbReference type="ChEBI" id="CHEBI:18420"/>
    </cofactor>
</comment>
<dbReference type="InterPro" id="IPR015797">
    <property type="entry name" value="NUDIX_hydrolase-like_dom_sf"/>
</dbReference>
<keyword evidence="7" id="KW-1185">Reference proteome</keyword>
<dbReference type="InterPro" id="IPR047198">
    <property type="entry name" value="DDP-like_NUDIX"/>
</dbReference>
<evidence type="ECO:0000313" key="6">
    <source>
        <dbReference type="EMBL" id="GME67100.1"/>
    </source>
</evidence>
<keyword evidence="2" id="KW-0479">Metal-binding</keyword>
<dbReference type="Pfam" id="PF00293">
    <property type="entry name" value="NUDIX"/>
    <property type="match status" value="1"/>
</dbReference>
<dbReference type="Proteomes" id="UP001165120">
    <property type="component" value="Unassembled WGS sequence"/>
</dbReference>
<dbReference type="GO" id="GO:1901909">
    <property type="term" value="P:diadenosine hexaphosphate catabolic process"/>
    <property type="evidence" value="ECO:0007669"/>
    <property type="project" value="TreeGrafter"/>
</dbReference>
<evidence type="ECO:0000256" key="1">
    <source>
        <dbReference type="ARBA" id="ARBA00001946"/>
    </source>
</evidence>
<dbReference type="GO" id="GO:0005634">
    <property type="term" value="C:nucleus"/>
    <property type="evidence" value="ECO:0007669"/>
    <property type="project" value="TreeGrafter"/>
</dbReference>
<sequence length="203" mass="23453">MDMTKSDTFVKTAKARKGRSNQVYSKESGARIVAGCIPLDESRTKIIMISSSKHKNRWILPKGGVENDEVENFAITAKRETWEEAGVTGIITKKLKVVQDHRFAKHKEDLKKIDLKIDGDLIPRTEFHFYEMEVDELSTVWPESNRRQRKWCSYSEAKHELIKSKRFELVDALNESSIVKDSHNIELTDEGHVIDTKVDEDNY</sequence>
<evidence type="ECO:0000259" key="5">
    <source>
        <dbReference type="PROSITE" id="PS51462"/>
    </source>
</evidence>